<dbReference type="KEGG" id="dat:HRM2_33530"/>
<dbReference type="Gene3D" id="3.40.50.300">
    <property type="entry name" value="P-loop containing nucleotide triphosphate hydrolases"/>
    <property type="match status" value="1"/>
</dbReference>
<dbReference type="InterPro" id="IPR027417">
    <property type="entry name" value="P-loop_NTPase"/>
</dbReference>
<sequence>MGLTCRQLEYRYPGSDDWVFQNLSFCLDRPGFHSLFGPSGVGKTSLARVISGDIHGFGGNLDPGKIKTVLYTYNQERLPGWSSVERHLVGMTPPGRDGLRHELVETFGLGPIMGQTFSQLSLGQQNRINLLRYLLQDFDLMIMDESLANVDERSKETILLKIKALFCDRYFLYISHNLIEVARFCDRIFLFRGKGKSPQAITFTGLDTRLDHPCEKADLDRVLLEIMNAG</sequence>
<accession>C0QMB1</accession>
<evidence type="ECO:0000256" key="2">
    <source>
        <dbReference type="ARBA" id="ARBA00022448"/>
    </source>
</evidence>
<dbReference type="RefSeq" id="WP_015905190.1">
    <property type="nucleotide sequence ID" value="NC_012108.1"/>
</dbReference>
<protein>
    <submittedName>
        <fullName evidence="7">ABC-type nitrate/sulfonate/bicarbonate transport system, ATP binding component (ATPase)</fullName>
    </submittedName>
</protein>
<dbReference type="PANTHER" id="PTHR42711">
    <property type="entry name" value="ABC TRANSPORTER ATP-BINDING PROTEIN"/>
    <property type="match status" value="1"/>
</dbReference>
<keyword evidence="8" id="KW-1185">Reference proteome</keyword>
<dbReference type="PANTHER" id="PTHR42711:SF5">
    <property type="entry name" value="ABC TRANSPORTER ATP-BINDING PROTEIN NATA"/>
    <property type="match status" value="1"/>
</dbReference>
<evidence type="ECO:0000256" key="3">
    <source>
        <dbReference type="ARBA" id="ARBA00022458"/>
    </source>
</evidence>
<comment type="similarity">
    <text evidence="1">Belongs to the ABC transporter superfamily.</text>
</comment>
<dbReference type="eggNOG" id="COG1121">
    <property type="taxonomic scope" value="Bacteria"/>
</dbReference>
<dbReference type="InterPro" id="IPR017871">
    <property type="entry name" value="ABC_transporter-like_CS"/>
</dbReference>
<dbReference type="InterPro" id="IPR050763">
    <property type="entry name" value="ABC_transporter_ATP-binding"/>
</dbReference>
<evidence type="ECO:0000256" key="5">
    <source>
        <dbReference type="ARBA" id="ARBA00022840"/>
    </source>
</evidence>
<evidence type="ECO:0000313" key="7">
    <source>
        <dbReference type="EMBL" id="ACN16428.1"/>
    </source>
</evidence>
<keyword evidence="3" id="KW-0536">Nodulation</keyword>
<proteinExistence type="inferred from homology"/>
<dbReference type="PROSITE" id="PS00211">
    <property type="entry name" value="ABC_TRANSPORTER_1"/>
    <property type="match status" value="1"/>
</dbReference>
<reference evidence="7 8" key="1">
    <citation type="journal article" date="2009" name="Environ. Microbiol.">
        <title>Genome sequence of Desulfobacterium autotrophicum HRM2, a marine sulfate reducer oxidizing organic carbon completely to carbon dioxide.</title>
        <authorList>
            <person name="Strittmatter A.W."/>
            <person name="Liesegang H."/>
            <person name="Rabus R."/>
            <person name="Decker I."/>
            <person name="Amann J."/>
            <person name="Andres S."/>
            <person name="Henne A."/>
            <person name="Fricke W.F."/>
            <person name="Martinez-Arias R."/>
            <person name="Bartels D."/>
            <person name="Goesmann A."/>
            <person name="Krause L."/>
            <person name="Puehler A."/>
            <person name="Klenk H.P."/>
            <person name="Richter M."/>
            <person name="Schuler M."/>
            <person name="Gloeckner F.O."/>
            <person name="Meyerdierks A."/>
            <person name="Gottschalk G."/>
            <person name="Amann R."/>
        </authorList>
    </citation>
    <scope>NUCLEOTIDE SEQUENCE [LARGE SCALE GENOMIC DNA]</scope>
    <source>
        <strain evidence="8">ATCC 43914 / DSM 3382 / HRM2</strain>
    </source>
</reference>
<dbReference type="SUPFAM" id="SSF52540">
    <property type="entry name" value="P-loop containing nucleoside triphosphate hydrolases"/>
    <property type="match status" value="1"/>
</dbReference>
<dbReference type="AlphaFoldDB" id="C0QMB1"/>
<keyword evidence="2" id="KW-0813">Transport</keyword>
<dbReference type="OrthoDB" id="5415124at2"/>
<dbReference type="STRING" id="177437.HRM2_33530"/>
<dbReference type="GO" id="GO:0016887">
    <property type="term" value="F:ATP hydrolysis activity"/>
    <property type="evidence" value="ECO:0007669"/>
    <property type="project" value="InterPro"/>
</dbReference>
<evidence type="ECO:0000256" key="1">
    <source>
        <dbReference type="ARBA" id="ARBA00005417"/>
    </source>
</evidence>
<evidence type="ECO:0000313" key="8">
    <source>
        <dbReference type="Proteomes" id="UP000000442"/>
    </source>
</evidence>
<evidence type="ECO:0000259" key="6">
    <source>
        <dbReference type="PROSITE" id="PS50893"/>
    </source>
</evidence>
<name>C0QMB1_DESAH</name>
<dbReference type="EMBL" id="CP001087">
    <property type="protein sequence ID" value="ACN16428.1"/>
    <property type="molecule type" value="Genomic_DNA"/>
</dbReference>
<evidence type="ECO:0000256" key="4">
    <source>
        <dbReference type="ARBA" id="ARBA00022741"/>
    </source>
</evidence>
<keyword evidence="5" id="KW-0067">ATP-binding</keyword>
<dbReference type="HOGENOM" id="CLU_1203221_0_0_7"/>
<dbReference type="Proteomes" id="UP000000442">
    <property type="component" value="Chromosome"/>
</dbReference>
<gene>
    <name evidence="7" type="ordered locus">HRM2_33530</name>
</gene>
<dbReference type="PROSITE" id="PS50893">
    <property type="entry name" value="ABC_TRANSPORTER_2"/>
    <property type="match status" value="1"/>
</dbReference>
<dbReference type="Pfam" id="PF00005">
    <property type="entry name" value="ABC_tran"/>
    <property type="match status" value="1"/>
</dbReference>
<organism evidence="7 8">
    <name type="scientific">Desulforapulum autotrophicum (strain ATCC 43914 / DSM 3382 / VKM B-1955 / HRM2)</name>
    <name type="common">Desulfobacterium autotrophicum</name>
    <dbReference type="NCBI Taxonomy" id="177437"/>
    <lineage>
        <taxon>Bacteria</taxon>
        <taxon>Pseudomonadati</taxon>
        <taxon>Thermodesulfobacteriota</taxon>
        <taxon>Desulfobacteria</taxon>
        <taxon>Desulfobacterales</taxon>
        <taxon>Desulfobacteraceae</taxon>
        <taxon>Desulforapulum</taxon>
    </lineage>
</organism>
<dbReference type="GO" id="GO:0005524">
    <property type="term" value="F:ATP binding"/>
    <property type="evidence" value="ECO:0007669"/>
    <property type="project" value="UniProtKB-KW"/>
</dbReference>
<keyword evidence="4" id="KW-0547">Nucleotide-binding</keyword>
<feature type="domain" description="ABC transporter" evidence="6">
    <location>
        <begin position="3"/>
        <end position="218"/>
    </location>
</feature>
<dbReference type="InterPro" id="IPR003439">
    <property type="entry name" value="ABC_transporter-like_ATP-bd"/>
</dbReference>